<reference evidence="10 11" key="1">
    <citation type="journal article" date="2018" name="IMA Fungus">
        <title>IMA Genome-F 9: Draft genome sequence of Annulohypoxylon stygium, Aspergillus mulundensis, Berkeleyomyces basicola (syn. Thielaviopsis basicola), Ceratocystis smalleyi, two Cercospora beticola strains, Coleophoma cylindrospora, Fusarium fracticaudum, Phialophora cf. hyalina, and Morchella septimelata.</title>
        <authorList>
            <person name="Wingfield B.D."/>
            <person name="Bills G.F."/>
            <person name="Dong Y."/>
            <person name="Huang W."/>
            <person name="Nel W.J."/>
            <person name="Swalarsk-Parry B.S."/>
            <person name="Vaghefi N."/>
            <person name="Wilken P.M."/>
            <person name="An Z."/>
            <person name="de Beer Z.W."/>
            <person name="De Vos L."/>
            <person name="Chen L."/>
            <person name="Duong T.A."/>
            <person name="Gao Y."/>
            <person name="Hammerbacher A."/>
            <person name="Kikkert J.R."/>
            <person name="Li Y."/>
            <person name="Li H."/>
            <person name="Li K."/>
            <person name="Li Q."/>
            <person name="Liu X."/>
            <person name="Ma X."/>
            <person name="Naidoo K."/>
            <person name="Pethybridge S.J."/>
            <person name="Sun J."/>
            <person name="Steenkamp E.T."/>
            <person name="van der Nest M.A."/>
            <person name="van Wyk S."/>
            <person name="Wingfield M.J."/>
            <person name="Xiong C."/>
            <person name="Yue Q."/>
            <person name="Zhang X."/>
        </authorList>
    </citation>
    <scope>NUCLEOTIDE SEQUENCE [LARGE SCALE GENOMIC DNA]</scope>
    <source>
        <strain evidence="10 11">DSM 5745</strain>
    </source>
</reference>
<keyword evidence="5 9" id="KW-1133">Transmembrane helix</keyword>
<dbReference type="OrthoDB" id="10029320at2759"/>
<evidence type="ECO:0000256" key="1">
    <source>
        <dbReference type="ARBA" id="ARBA00004370"/>
    </source>
</evidence>
<sequence>MSALNILLWLWYCLLPIIPLLPLVLLGHRLYASRSQHKHHFKTAAPCRYILNGSQYVDTRKNIHSPQTARAIPNRTLQRVFGIENSFTTGDEDEARFLVHNVKALIAESEAVRYWEEVMQALYRVVLAIMHVEEGKNDTVAEGDRIRLMLAPMVRALTLRVLLFVFMGMKGASSIGLEQLDQLAQALHSTRMGMDKAEDTEDQEMPELNDNHELWDALINALAGNPGDPRSNPLTVLLHPFESLWPVIMRLFMTIHCQGYHSDKDSWKAAFAAFIKEPTLKQFRLGRTQNVKDTVTVEHLVKEALRLYPSIPQVKRAFKLPTNRFCFEEFEYLTATADFEACHLDTKIWGRDAAEFKPSRWEKVSVVQNLSFLPFGSLPFLCPAADEGLDFGLRLIGLVVGLLVDVFGNGEDEDLECLLDSNDEQEVLDMVRIREQKKLSNDLGCYEGVYVEYAWTEEPF</sequence>
<evidence type="ECO:0000256" key="9">
    <source>
        <dbReference type="SAM" id="Phobius"/>
    </source>
</evidence>
<proteinExistence type="predicted"/>
<keyword evidence="4" id="KW-0479">Metal-binding</keyword>
<dbReference type="SUPFAM" id="SSF48264">
    <property type="entry name" value="Cytochrome P450"/>
    <property type="match status" value="1"/>
</dbReference>
<evidence type="ECO:0000256" key="3">
    <source>
        <dbReference type="ARBA" id="ARBA00022692"/>
    </source>
</evidence>
<keyword evidence="6" id="KW-0560">Oxidoreductase</keyword>
<dbReference type="Gene3D" id="1.10.630.10">
    <property type="entry name" value="Cytochrome P450"/>
    <property type="match status" value="1"/>
</dbReference>
<dbReference type="GO" id="GO:0020037">
    <property type="term" value="F:heme binding"/>
    <property type="evidence" value="ECO:0007669"/>
    <property type="project" value="InterPro"/>
</dbReference>
<dbReference type="RefSeq" id="XP_026602640.1">
    <property type="nucleotide sequence ID" value="XM_026748336.1"/>
</dbReference>
<evidence type="ECO:0000313" key="11">
    <source>
        <dbReference type="Proteomes" id="UP000256690"/>
    </source>
</evidence>
<dbReference type="Proteomes" id="UP000256690">
    <property type="component" value="Unassembled WGS sequence"/>
</dbReference>
<dbReference type="Pfam" id="PF00067">
    <property type="entry name" value="p450"/>
    <property type="match status" value="1"/>
</dbReference>
<evidence type="ECO:0000256" key="2">
    <source>
        <dbReference type="ARBA" id="ARBA00022617"/>
    </source>
</evidence>
<accession>A0A3D8RQV2</accession>
<evidence type="ECO:0008006" key="12">
    <source>
        <dbReference type="Google" id="ProtNLM"/>
    </source>
</evidence>
<protein>
    <recommendedName>
        <fullName evidence="12">Cytochrome P450</fullName>
    </recommendedName>
</protein>
<comment type="caution">
    <text evidence="10">The sequence shown here is derived from an EMBL/GenBank/DDBJ whole genome shotgun (WGS) entry which is preliminary data.</text>
</comment>
<dbReference type="AlphaFoldDB" id="A0A3D8RQV2"/>
<dbReference type="GO" id="GO:0005506">
    <property type="term" value="F:iron ion binding"/>
    <property type="evidence" value="ECO:0007669"/>
    <property type="project" value="InterPro"/>
</dbReference>
<keyword evidence="7" id="KW-0408">Iron</keyword>
<dbReference type="InterPro" id="IPR050665">
    <property type="entry name" value="Cytochrome_P450_Monooxygen"/>
</dbReference>
<dbReference type="InterPro" id="IPR001128">
    <property type="entry name" value="Cyt_P450"/>
</dbReference>
<evidence type="ECO:0000256" key="7">
    <source>
        <dbReference type="ARBA" id="ARBA00023004"/>
    </source>
</evidence>
<evidence type="ECO:0000313" key="10">
    <source>
        <dbReference type="EMBL" id="RDW76328.1"/>
    </source>
</evidence>
<organism evidence="10 11">
    <name type="scientific">Aspergillus mulundensis</name>
    <dbReference type="NCBI Taxonomy" id="1810919"/>
    <lineage>
        <taxon>Eukaryota</taxon>
        <taxon>Fungi</taxon>
        <taxon>Dikarya</taxon>
        <taxon>Ascomycota</taxon>
        <taxon>Pezizomycotina</taxon>
        <taxon>Eurotiomycetes</taxon>
        <taxon>Eurotiomycetidae</taxon>
        <taxon>Eurotiales</taxon>
        <taxon>Aspergillaceae</taxon>
        <taxon>Aspergillus</taxon>
        <taxon>Aspergillus subgen. Nidulantes</taxon>
    </lineage>
</organism>
<evidence type="ECO:0000256" key="8">
    <source>
        <dbReference type="ARBA" id="ARBA00023136"/>
    </source>
</evidence>
<dbReference type="EMBL" id="PVWQ01000007">
    <property type="protein sequence ID" value="RDW76328.1"/>
    <property type="molecule type" value="Genomic_DNA"/>
</dbReference>
<comment type="subcellular location">
    <subcellularLocation>
        <location evidence="1">Membrane</location>
    </subcellularLocation>
</comment>
<evidence type="ECO:0000256" key="5">
    <source>
        <dbReference type="ARBA" id="ARBA00022989"/>
    </source>
</evidence>
<dbReference type="GO" id="GO:0016705">
    <property type="term" value="F:oxidoreductase activity, acting on paired donors, with incorporation or reduction of molecular oxygen"/>
    <property type="evidence" value="ECO:0007669"/>
    <property type="project" value="InterPro"/>
</dbReference>
<dbReference type="GO" id="GO:0016020">
    <property type="term" value="C:membrane"/>
    <property type="evidence" value="ECO:0007669"/>
    <property type="project" value="UniProtKB-SubCell"/>
</dbReference>
<dbReference type="GeneID" id="38116690"/>
<dbReference type="PANTHER" id="PTHR24282:SF211">
    <property type="entry name" value="CYTOCHROME P450-RELATED"/>
    <property type="match status" value="1"/>
</dbReference>
<keyword evidence="8 9" id="KW-0472">Membrane</keyword>
<dbReference type="GO" id="GO:0004497">
    <property type="term" value="F:monooxygenase activity"/>
    <property type="evidence" value="ECO:0007669"/>
    <property type="project" value="InterPro"/>
</dbReference>
<dbReference type="InterPro" id="IPR036396">
    <property type="entry name" value="Cyt_P450_sf"/>
</dbReference>
<keyword evidence="11" id="KW-1185">Reference proteome</keyword>
<dbReference type="STRING" id="1810919.A0A3D8RQV2"/>
<gene>
    <name evidence="10" type="ORF">DSM5745_06320</name>
</gene>
<dbReference type="PANTHER" id="PTHR24282">
    <property type="entry name" value="CYTOCHROME P450 FAMILY MEMBER"/>
    <property type="match status" value="1"/>
</dbReference>
<keyword evidence="3 9" id="KW-0812">Transmembrane</keyword>
<evidence type="ECO:0000256" key="4">
    <source>
        <dbReference type="ARBA" id="ARBA00022723"/>
    </source>
</evidence>
<name>A0A3D8RQV2_9EURO</name>
<evidence type="ECO:0000256" key="6">
    <source>
        <dbReference type="ARBA" id="ARBA00023002"/>
    </source>
</evidence>
<keyword evidence="2" id="KW-0349">Heme</keyword>
<feature type="transmembrane region" description="Helical" evidence="9">
    <location>
        <begin position="6"/>
        <end position="26"/>
    </location>
</feature>